<dbReference type="Proteomes" id="UP000790787">
    <property type="component" value="Chromosome 6"/>
</dbReference>
<sequence length="202" mass="24057">MAYRRLVESTDEEERRMNREIYKTTRKVAKLAVTEAKTAAFGHIYEELGDKGGDKKLFRLAKARERTTHELDQVRCIKDEEGSVLVEDAQIKRRWHTYFHKLLNDEGDRDIVLGESENSKSHQDFSYCRCIKVEELMWAMRKMHKGRATWPNEILIEFWKSVVRTGLKWLTGLVNIIFRMKKMPEEWRWSTMIPLYENKGDV</sequence>
<protein>
    <submittedName>
        <fullName evidence="2">Uncharacterized protein LOC142181807</fullName>
    </submittedName>
</protein>
<keyword evidence="1" id="KW-1185">Reference proteome</keyword>
<proteinExistence type="predicted"/>
<reference evidence="1" key="1">
    <citation type="journal article" date="2014" name="Nat. Commun.">
        <title>The tobacco genome sequence and its comparison with those of tomato and potato.</title>
        <authorList>
            <person name="Sierro N."/>
            <person name="Battey J.N."/>
            <person name="Ouadi S."/>
            <person name="Bakaher N."/>
            <person name="Bovet L."/>
            <person name="Willig A."/>
            <person name="Goepfert S."/>
            <person name="Peitsch M.C."/>
            <person name="Ivanov N.V."/>
        </authorList>
    </citation>
    <scope>NUCLEOTIDE SEQUENCE [LARGE SCALE GENOMIC DNA]</scope>
</reference>
<gene>
    <name evidence="2" type="primary">LOC142181807</name>
</gene>
<evidence type="ECO:0000313" key="2">
    <source>
        <dbReference type="RefSeq" id="XP_075111464.1"/>
    </source>
</evidence>
<organism evidence="1 2">
    <name type="scientific">Nicotiana tabacum</name>
    <name type="common">Common tobacco</name>
    <dbReference type="NCBI Taxonomy" id="4097"/>
    <lineage>
        <taxon>Eukaryota</taxon>
        <taxon>Viridiplantae</taxon>
        <taxon>Streptophyta</taxon>
        <taxon>Embryophyta</taxon>
        <taxon>Tracheophyta</taxon>
        <taxon>Spermatophyta</taxon>
        <taxon>Magnoliopsida</taxon>
        <taxon>eudicotyledons</taxon>
        <taxon>Gunneridae</taxon>
        <taxon>Pentapetalae</taxon>
        <taxon>asterids</taxon>
        <taxon>lamiids</taxon>
        <taxon>Solanales</taxon>
        <taxon>Solanaceae</taxon>
        <taxon>Nicotianoideae</taxon>
        <taxon>Nicotianeae</taxon>
        <taxon>Nicotiana</taxon>
    </lineage>
</organism>
<reference evidence="2" key="2">
    <citation type="submission" date="2025-08" db="UniProtKB">
        <authorList>
            <consortium name="RefSeq"/>
        </authorList>
    </citation>
    <scope>IDENTIFICATION</scope>
    <source>
        <tissue evidence="2">Leaf</tissue>
    </source>
</reference>
<evidence type="ECO:0000313" key="1">
    <source>
        <dbReference type="Proteomes" id="UP000790787"/>
    </source>
</evidence>
<accession>A0AC58UPP3</accession>
<name>A0AC58UPP3_TOBAC</name>
<dbReference type="RefSeq" id="XP_075111464.1">
    <property type="nucleotide sequence ID" value="XM_075255363.1"/>
</dbReference>